<feature type="domain" description="Helitron helicase-like" evidence="1">
    <location>
        <begin position="22"/>
        <end position="101"/>
    </location>
</feature>
<reference evidence="3" key="2">
    <citation type="submission" date="2015-01" db="EMBL/GenBank/DDBJ databases">
        <title>Evolutionary Origins and Diversification of the Mycorrhizal Mutualists.</title>
        <authorList>
            <consortium name="DOE Joint Genome Institute"/>
            <consortium name="Mycorrhizal Genomics Consortium"/>
            <person name="Kohler A."/>
            <person name="Kuo A."/>
            <person name="Nagy L.G."/>
            <person name="Floudas D."/>
            <person name="Copeland A."/>
            <person name="Barry K.W."/>
            <person name="Cichocki N."/>
            <person name="Veneault-Fourrey C."/>
            <person name="LaButti K."/>
            <person name="Lindquist E.A."/>
            <person name="Lipzen A."/>
            <person name="Lundell T."/>
            <person name="Morin E."/>
            <person name="Murat C."/>
            <person name="Riley R."/>
            <person name="Ohm R."/>
            <person name="Sun H."/>
            <person name="Tunlid A."/>
            <person name="Henrissat B."/>
            <person name="Grigoriev I.V."/>
            <person name="Hibbett D.S."/>
            <person name="Martin F."/>
        </authorList>
    </citation>
    <scope>NUCLEOTIDE SEQUENCE [LARGE SCALE GENOMIC DNA]</scope>
    <source>
        <strain evidence="3">Foug A</strain>
    </source>
</reference>
<evidence type="ECO:0000313" key="2">
    <source>
        <dbReference type="EMBL" id="KIM66479.1"/>
    </source>
</evidence>
<dbReference type="Proteomes" id="UP000053989">
    <property type="component" value="Unassembled WGS sequence"/>
</dbReference>
<gene>
    <name evidence="2" type="ORF">SCLCIDRAFT_62648</name>
</gene>
<dbReference type="InParanoid" id="A0A0C3EDS7"/>
<evidence type="ECO:0000313" key="3">
    <source>
        <dbReference type="Proteomes" id="UP000053989"/>
    </source>
</evidence>
<dbReference type="EMBL" id="KN822017">
    <property type="protein sequence ID" value="KIM66479.1"/>
    <property type="molecule type" value="Genomic_DNA"/>
</dbReference>
<dbReference type="Pfam" id="PF14214">
    <property type="entry name" value="Helitron_like_N"/>
    <property type="match status" value="1"/>
</dbReference>
<keyword evidence="3" id="KW-1185">Reference proteome</keyword>
<feature type="non-terminal residue" evidence="2">
    <location>
        <position position="101"/>
    </location>
</feature>
<reference evidence="2 3" key="1">
    <citation type="submission" date="2014-04" db="EMBL/GenBank/DDBJ databases">
        <authorList>
            <consortium name="DOE Joint Genome Institute"/>
            <person name="Kuo A."/>
            <person name="Kohler A."/>
            <person name="Nagy L.G."/>
            <person name="Floudas D."/>
            <person name="Copeland A."/>
            <person name="Barry K.W."/>
            <person name="Cichocki N."/>
            <person name="Veneault-Fourrey C."/>
            <person name="LaButti K."/>
            <person name="Lindquist E.A."/>
            <person name="Lipzen A."/>
            <person name="Lundell T."/>
            <person name="Morin E."/>
            <person name="Murat C."/>
            <person name="Sun H."/>
            <person name="Tunlid A."/>
            <person name="Henrissat B."/>
            <person name="Grigoriev I.V."/>
            <person name="Hibbett D.S."/>
            <person name="Martin F."/>
            <person name="Nordberg H.P."/>
            <person name="Cantor M.N."/>
            <person name="Hua S.X."/>
        </authorList>
    </citation>
    <scope>NUCLEOTIDE SEQUENCE [LARGE SCALE GENOMIC DNA]</scope>
    <source>
        <strain evidence="2 3">Foug A</strain>
    </source>
</reference>
<dbReference type="OrthoDB" id="432234at2759"/>
<organism evidence="2 3">
    <name type="scientific">Scleroderma citrinum Foug A</name>
    <dbReference type="NCBI Taxonomy" id="1036808"/>
    <lineage>
        <taxon>Eukaryota</taxon>
        <taxon>Fungi</taxon>
        <taxon>Dikarya</taxon>
        <taxon>Basidiomycota</taxon>
        <taxon>Agaricomycotina</taxon>
        <taxon>Agaricomycetes</taxon>
        <taxon>Agaricomycetidae</taxon>
        <taxon>Boletales</taxon>
        <taxon>Sclerodermatineae</taxon>
        <taxon>Sclerodermataceae</taxon>
        <taxon>Scleroderma</taxon>
    </lineage>
</organism>
<proteinExistence type="predicted"/>
<name>A0A0C3EDS7_9AGAM</name>
<evidence type="ECO:0000259" key="1">
    <source>
        <dbReference type="Pfam" id="PF14214"/>
    </source>
</evidence>
<accession>A0A0C3EDS7</accession>
<dbReference type="HOGENOM" id="CLU_142960_1_0_1"/>
<protein>
    <recommendedName>
        <fullName evidence="1">Helitron helicase-like domain-containing protein</fullName>
    </recommendedName>
</protein>
<dbReference type="AlphaFoldDB" id="A0A0C3EDS7"/>
<sequence>IRKSYFSKIAQELALVSPEILNRLATCLENESSFSDLFTEEKGAMNLLKHVNTIAACIPGSHASKILVHNEICNYFGYFGLPQLFFTFNPNPAHSPIFQVM</sequence>
<feature type="non-terminal residue" evidence="2">
    <location>
        <position position="1"/>
    </location>
</feature>
<dbReference type="InterPro" id="IPR025476">
    <property type="entry name" value="Helitron_helicase-like"/>
</dbReference>